<evidence type="ECO:0000256" key="4">
    <source>
        <dbReference type="SAM" id="MobiDB-lite"/>
    </source>
</evidence>
<keyword evidence="1" id="KW-0489">Methyltransferase</keyword>
<dbReference type="GO" id="GO:0016279">
    <property type="term" value="F:protein-lysine N-methyltransferase activity"/>
    <property type="evidence" value="ECO:0007669"/>
    <property type="project" value="TreeGrafter"/>
</dbReference>
<dbReference type="EMBL" id="JAPDMZ010000085">
    <property type="protein sequence ID" value="KAK0550925.1"/>
    <property type="molecule type" value="Genomic_DNA"/>
</dbReference>
<dbReference type="InterPro" id="IPR046341">
    <property type="entry name" value="SET_dom_sf"/>
</dbReference>
<protein>
    <recommendedName>
        <fullName evidence="7">SET domain-containing protein</fullName>
    </recommendedName>
</protein>
<comment type="caution">
    <text evidence="5">The sequence shown here is derived from an EMBL/GenBank/DDBJ whole genome shotgun (WGS) entry which is preliminary data.</text>
</comment>
<dbReference type="InterPro" id="IPR050600">
    <property type="entry name" value="SETD3_SETD6_MTase"/>
</dbReference>
<feature type="region of interest" description="Disordered" evidence="4">
    <location>
        <begin position="442"/>
        <end position="463"/>
    </location>
</feature>
<keyword evidence="3" id="KW-0949">S-adenosyl-L-methionine</keyword>
<dbReference type="GO" id="GO:0032259">
    <property type="term" value="P:methylation"/>
    <property type="evidence" value="ECO:0007669"/>
    <property type="project" value="UniProtKB-KW"/>
</dbReference>
<proteinExistence type="predicted"/>
<organism evidence="5 6">
    <name type="scientific">Tilletia horrida</name>
    <dbReference type="NCBI Taxonomy" id="155126"/>
    <lineage>
        <taxon>Eukaryota</taxon>
        <taxon>Fungi</taxon>
        <taxon>Dikarya</taxon>
        <taxon>Basidiomycota</taxon>
        <taxon>Ustilaginomycotina</taxon>
        <taxon>Exobasidiomycetes</taxon>
        <taxon>Tilletiales</taxon>
        <taxon>Tilletiaceae</taxon>
        <taxon>Tilletia</taxon>
    </lineage>
</organism>
<accession>A0AAN6GPY9</accession>
<keyword evidence="6" id="KW-1185">Reference proteome</keyword>
<evidence type="ECO:0000313" key="5">
    <source>
        <dbReference type="EMBL" id="KAK0550925.1"/>
    </source>
</evidence>
<name>A0AAN6GPY9_9BASI</name>
<sequence>MSTSDAIDALLRRFHADALVAVSDDVPAGRGMVLKKDIEPNSIVFHVPGNALLNVKTIADSLHEDLLPTATRPSARQGIKVPFNPDQMPSFSSTHHIAAMHALDSQLELPLSSVQALCLLLTLWRRWDLEDHAPSKPDSFPSQALVDFARTLPSEFATVPLLWSLMRDMSGSEGKLSRALLSSLPAHSLQRLEDVKARFFGDFHVVRSILIHRPELLPGWASAPTVEESSSDQLLSFFYWSWMCVNSRCLYLPLGLKTHEDNFTLAPLEYKVEYPPAGGMQIVAPKSDRKAFNLKTVRRDNGDVQVEEEWQKGCRASDEMFITYGPHSNEFLLSEYGFTLSIVSTQDDELNLATNPYADVVVDDLVLEHLATQPLVQAELKRELLRERSYWLDWTIHPTGEPSHRLVCALRLLVLNLAPSKEQMGATVAALGHKSSKRLKLQHQSGKRSVSIPAAKQDASSQTAPDLANIGDWEAMVSGSRESVSELNEQLARELLIRICGKVKERSQTKRDLLDGAFQDLLAAQTTGDAARFEQGPASSRAGLIQSYEIVRMLLIEQARIAQIVSDTTNSTTEPW</sequence>
<gene>
    <name evidence="5" type="ORF">OC846_003495</name>
</gene>
<dbReference type="PANTHER" id="PTHR13271">
    <property type="entry name" value="UNCHARACTERIZED PUTATIVE METHYLTRANSFERASE"/>
    <property type="match status" value="1"/>
</dbReference>
<reference evidence="5" key="1">
    <citation type="journal article" date="2023" name="PhytoFront">
        <title>Draft Genome Resources of Seven Strains of Tilletia horrida, Causal Agent of Kernel Smut of Rice.</title>
        <authorList>
            <person name="Khanal S."/>
            <person name="Antony Babu S."/>
            <person name="Zhou X.G."/>
        </authorList>
    </citation>
    <scope>NUCLEOTIDE SEQUENCE</scope>
    <source>
        <strain evidence="5">TX6</strain>
    </source>
</reference>
<evidence type="ECO:0000256" key="2">
    <source>
        <dbReference type="ARBA" id="ARBA00022679"/>
    </source>
</evidence>
<evidence type="ECO:0000313" key="6">
    <source>
        <dbReference type="Proteomes" id="UP001176517"/>
    </source>
</evidence>
<evidence type="ECO:0008006" key="7">
    <source>
        <dbReference type="Google" id="ProtNLM"/>
    </source>
</evidence>
<dbReference type="SUPFAM" id="SSF82199">
    <property type="entry name" value="SET domain"/>
    <property type="match status" value="1"/>
</dbReference>
<evidence type="ECO:0000256" key="3">
    <source>
        <dbReference type="ARBA" id="ARBA00022691"/>
    </source>
</evidence>
<evidence type="ECO:0000256" key="1">
    <source>
        <dbReference type="ARBA" id="ARBA00022603"/>
    </source>
</evidence>
<dbReference type="Gene3D" id="3.90.1410.10">
    <property type="entry name" value="set domain protein methyltransferase, domain 1"/>
    <property type="match status" value="1"/>
</dbReference>
<dbReference type="PANTHER" id="PTHR13271:SF47">
    <property type="entry name" value="ACTIN-HISTIDINE N-METHYLTRANSFERASE"/>
    <property type="match status" value="1"/>
</dbReference>
<dbReference type="AlphaFoldDB" id="A0AAN6GPY9"/>
<dbReference type="Proteomes" id="UP001176517">
    <property type="component" value="Unassembled WGS sequence"/>
</dbReference>
<keyword evidence="2" id="KW-0808">Transferase</keyword>